<dbReference type="PANTHER" id="PTHR43943">
    <property type="entry name" value="DEHYDROGENASE/REDUCTASE (SDR FAMILY) MEMBER 4"/>
    <property type="match status" value="1"/>
</dbReference>
<dbReference type="Gene3D" id="3.40.50.720">
    <property type="entry name" value="NAD(P)-binding Rossmann-like Domain"/>
    <property type="match status" value="1"/>
</dbReference>
<dbReference type="SUPFAM" id="SSF51735">
    <property type="entry name" value="NAD(P)-binding Rossmann-fold domains"/>
    <property type="match status" value="1"/>
</dbReference>
<evidence type="ECO:0000313" key="2">
    <source>
        <dbReference type="EMBL" id="GAA5062049.1"/>
    </source>
</evidence>
<accession>A0AAV3UPP6</accession>
<dbReference type="PRINTS" id="PR00080">
    <property type="entry name" value="SDRFAMILY"/>
</dbReference>
<keyword evidence="3" id="KW-1185">Reference proteome</keyword>
<proteinExistence type="inferred from homology"/>
<evidence type="ECO:0000256" key="1">
    <source>
        <dbReference type="ARBA" id="ARBA00006484"/>
    </source>
</evidence>
<dbReference type="EMBL" id="BAABKX010000022">
    <property type="protein sequence ID" value="GAA5062049.1"/>
    <property type="molecule type" value="Genomic_DNA"/>
</dbReference>
<dbReference type="CDD" id="cd05233">
    <property type="entry name" value="SDR_c"/>
    <property type="match status" value="1"/>
</dbReference>
<dbReference type="Pfam" id="PF13561">
    <property type="entry name" value="adh_short_C2"/>
    <property type="match status" value="1"/>
</dbReference>
<dbReference type="PRINTS" id="PR00081">
    <property type="entry name" value="GDHRDH"/>
</dbReference>
<comment type="similarity">
    <text evidence="1">Belongs to the short-chain dehydrogenases/reductases (SDR) family.</text>
</comment>
<dbReference type="Proteomes" id="UP001501729">
    <property type="component" value="Unassembled WGS sequence"/>
</dbReference>
<name>A0AAV3UPP6_9EURY</name>
<evidence type="ECO:0000313" key="3">
    <source>
        <dbReference type="Proteomes" id="UP001501729"/>
    </source>
</evidence>
<dbReference type="FunFam" id="3.40.50.720:FF:000084">
    <property type="entry name" value="Short-chain dehydrogenase reductase"/>
    <property type="match status" value="1"/>
</dbReference>
<dbReference type="InterPro" id="IPR036291">
    <property type="entry name" value="NAD(P)-bd_dom_sf"/>
</dbReference>
<dbReference type="RefSeq" id="WP_227777879.1">
    <property type="nucleotide sequence ID" value="NZ_BAABKX010000022.1"/>
</dbReference>
<dbReference type="AlphaFoldDB" id="A0AAV3UPP6"/>
<dbReference type="InterPro" id="IPR002347">
    <property type="entry name" value="SDR_fam"/>
</dbReference>
<protein>
    <submittedName>
        <fullName evidence="2">3-oxoacyl-[acyl-carrier-protein] reductase</fullName>
    </submittedName>
</protein>
<organism evidence="2 3">
    <name type="scientific">Haladaptatus pallidirubidus</name>
    <dbReference type="NCBI Taxonomy" id="1008152"/>
    <lineage>
        <taxon>Archaea</taxon>
        <taxon>Methanobacteriati</taxon>
        <taxon>Methanobacteriota</taxon>
        <taxon>Stenosarchaea group</taxon>
        <taxon>Halobacteria</taxon>
        <taxon>Halobacteriales</taxon>
        <taxon>Haladaptataceae</taxon>
        <taxon>Haladaptatus</taxon>
    </lineage>
</organism>
<dbReference type="GeneID" id="68616516"/>
<gene>
    <name evidence="2" type="primary">fabG_3</name>
    <name evidence="2" type="ORF">GCM10025751_48800</name>
</gene>
<reference evidence="2 3" key="1">
    <citation type="journal article" date="2019" name="Int. J. Syst. Evol. Microbiol.">
        <title>The Global Catalogue of Microorganisms (GCM) 10K type strain sequencing project: providing services to taxonomists for standard genome sequencing and annotation.</title>
        <authorList>
            <consortium name="The Broad Institute Genomics Platform"/>
            <consortium name="The Broad Institute Genome Sequencing Center for Infectious Disease"/>
            <person name="Wu L."/>
            <person name="Ma J."/>
        </authorList>
    </citation>
    <scope>NUCLEOTIDE SEQUENCE [LARGE SCALE GENOMIC DNA]</scope>
    <source>
        <strain evidence="2 3">JCM 17504</strain>
    </source>
</reference>
<sequence length="268" mass="28948">MVGHTEYDFDGESAIVTGSTKGIGRGIAAELAAADANIVVNSRTKADVESVASELDELGNGDVIGIAANMANPSEIESLIDTAIDTFERINLLVNNAAIWPREESLVNASLADWDLAMDVNVRAQYYASKLVAEHMIANDIKGNIINHSSQTADRRTGTRGLYGISKTSVNGLTWRMAGELAEHGIRMNAISTDVTNTHQLRREAKMKKEENPDRTAEDILRGWGEERPIGRLGQPEDLAHAVMYLASDKASYIVGTILRVSGGGNLE</sequence>
<comment type="caution">
    <text evidence="2">The sequence shown here is derived from an EMBL/GenBank/DDBJ whole genome shotgun (WGS) entry which is preliminary data.</text>
</comment>
<dbReference type="PANTHER" id="PTHR43943:SF2">
    <property type="entry name" value="DEHYDROGENASE_REDUCTASE 4"/>
    <property type="match status" value="1"/>
</dbReference>